<keyword evidence="1" id="KW-0732">Signal</keyword>
<proteinExistence type="predicted"/>
<dbReference type="EMBL" id="MRTP01000001">
    <property type="protein sequence ID" value="OMF58295.1"/>
    <property type="molecule type" value="Genomic_DNA"/>
</dbReference>
<evidence type="ECO:0000259" key="2">
    <source>
        <dbReference type="PROSITE" id="PS51677"/>
    </source>
</evidence>
<dbReference type="GO" id="GO:0016810">
    <property type="term" value="F:hydrolase activity, acting on carbon-nitrogen (but not peptide) bonds"/>
    <property type="evidence" value="ECO:0007669"/>
    <property type="project" value="InterPro"/>
</dbReference>
<dbReference type="InterPro" id="IPR002509">
    <property type="entry name" value="NODB_dom"/>
</dbReference>
<dbReference type="SUPFAM" id="SSF88713">
    <property type="entry name" value="Glycoside hydrolase/deacetylase"/>
    <property type="match status" value="1"/>
</dbReference>
<accession>A0A1R1F2I7</accession>
<feature type="signal peptide" evidence="1">
    <location>
        <begin position="1"/>
        <end position="20"/>
    </location>
</feature>
<dbReference type="AlphaFoldDB" id="A0A1R1F2I7"/>
<dbReference type="STRING" id="297318.BK138_07075"/>
<dbReference type="Proteomes" id="UP000187172">
    <property type="component" value="Unassembled WGS sequence"/>
</dbReference>
<reference evidence="3 4" key="1">
    <citation type="submission" date="2016-11" db="EMBL/GenBank/DDBJ databases">
        <title>Paenibacillus species isolates.</title>
        <authorList>
            <person name="Beno S.M."/>
        </authorList>
    </citation>
    <scope>NUCLEOTIDE SEQUENCE [LARGE SCALE GENOMIC DNA]</scope>
    <source>
        <strain evidence="3 4">FSL R5-0378</strain>
    </source>
</reference>
<comment type="caution">
    <text evidence="3">The sequence shown here is derived from an EMBL/GenBank/DDBJ whole genome shotgun (WGS) entry which is preliminary data.</text>
</comment>
<gene>
    <name evidence="3" type="ORF">BK138_07075</name>
</gene>
<dbReference type="InterPro" id="IPR011330">
    <property type="entry name" value="Glyco_hydro/deAcase_b/a-brl"/>
</dbReference>
<feature type="chain" id="PRO_5039233472" evidence="1">
    <location>
        <begin position="21"/>
        <end position="245"/>
    </location>
</feature>
<name>A0A1R1F2I7_9BACL</name>
<evidence type="ECO:0000313" key="4">
    <source>
        <dbReference type="Proteomes" id="UP000187172"/>
    </source>
</evidence>
<keyword evidence="4" id="KW-1185">Reference proteome</keyword>
<organism evidence="3 4">
    <name type="scientific">Paenibacillus rhizosphaerae</name>
    <dbReference type="NCBI Taxonomy" id="297318"/>
    <lineage>
        <taxon>Bacteria</taxon>
        <taxon>Bacillati</taxon>
        <taxon>Bacillota</taxon>
        <taxon>Bacilli</taxon>
        <taxon>Bacillales</taxon>
        <taxon>Paenibacillaceae</taxon>
        <taxon>Paenibacillus</taxon>
    </lineage>
</organism>
<dbReference type="CDD" id="cd10917">
    <property type="entry name" value="CE4_NodB_like_6s_7s"/>
    <property type="match status" value="1"/>
</dbReference>
<dbReference type="Pfam" id="PF01522">
    <property type="entry name" value="Polysacc_deac_1"/>
    <property type="match status" value="1"/>
</dbReference>
<protein>
    <submittedName>
        <fullName evidence="3">Polysaccharide deacetylase</fullName>
    </submittedName>
</protein>
<dbReference type="PANTHER" id="PTHR10587">
    <property type="entry name" value="GLYCOSYL TRANSFERASE-RELATED"/>
    <property type="match status" value="1"/>
</dbReference>
<dbReference type="Gene3D" id="3.20.20.370">
    <property type="entry name" value="Glycoside hydrolase/deacetylase"/>
    <property type="match status" value="1"/>
</dbReference>
<dbReference type="GO" id="GO:0005975">
    <property type="term" value="P:carbohydrate metabolic process"/>
    <property type="evidence" value="ECO:0007669"/>
    <property type="project" value="InterPro"/>
</dbReference>
<dbReference type="InterPro" id="IPR050248">
    <property type="entry name" value="Polysacc_deacetylase_ArnD"/>
</dbReference>
<sequence length="245" mass="28341">MRTRLYATLSMLLLTISVTAAPAAGASPVNQGREYYEQRGDVIWEIPNREKIIALTFDDGPDPEDTPQILDLLKQYHAKATFFVVGKQVQEHPELAKRQVAEGHELANHTFDHMYFNRRSSPEVIVRELRETQEAIYQITGKKTYLFRPPGGYYNDRMIQICKKEGYLVVMWSWHQDTWDWNRPGVAKIVNKVLNNARNGDIVLMHDHVEGKSQTVDALKQILPELQKRGYRFVTVSELVEYNIP</sequence>
<feature type="domain" description="NodB homology" evidence="2">
    <location>
        <begin position="51"/>
        <end position="234"/>
    </location>
</feature>
<evidence type="ECO:0000256" key="1">
    <source>
        <dbReference type="SAM" id="SignalP"/>
    </source>
</evidence>
<evidence type="ECO:0000313" key="3">
    <source>
        <dbReference type="EMBL" id="OMF58295.1"/>
    </source>
</evidence>
<dbReference type="PROSITE" id="PS51677">
    <property type="entry name" value="NODB"/>
    <property type="match status" value="1"/>
</dbReference>
<dbReference type="RefSeq" id="WP_076167724.1">
    <property type="nucleotide sequence ID" value="NZ_MRTP01000001.1"/>
</dbReference>